<keyword evidence="2" id="KW-1185">Reference proteome</keyword>
<organism evidence="1 2">
    <name type="scientific">Cucumis sativus</name>
    <name type="common">Cucumber</name>
    <dbReference type="NCBI Taxonomy" id="3659"/>
    <lineage>
        <taxon>Eukaryota</taxon>
        <taxon>Viridiplantae</taxon>
        <taxon>Streptophyta</taxon>
        <taxon>Embryophyta</taxon>
        <taxon>Tracheophyta</taxon>
        <taxon>Spermatophyta</taxon>
        <taxon>Magnoliopsida</taxon>
        <taxon>eudicotyledons</taxon>
        <taxon>Gunneridae</taxon>
        <taxon>Pentapetalae</taxon>
        <taxon>rosids</taxon>
        <taxon>fabids</taxon>
        <taxon>Cucurbitales</taxon>
        <taxon>Cucurbitaceae</taxon>
        <taxon>Benincaseae</taxon>
        <taxon>Cucumis</taxon>
    </lineage>
</organism>
<dbReference type="EMBL" id="CM002927">
    <property type="protein sequence ID" value="KGN45851.1"/>
    <property type="molecule type" value="Genomic_DNA"/>
</dbReference>
<reference evidence="1 2" key="1">
    <citation type="journal article" date="2009" name="Nat. Genet.">
        <title>The genome of the cucumber, Cucumis sativus L.</title>
        <authorList>
            <person name="Huang S."/>
            <person name="Li R."/>
            <person name="Zhang Z."/>
            <person name="Li L."/>
            <person name="Gu X."/>
            <person name="Fan W."/>
            <person name="Lucas W.J."/>
            <person name="Wang X."/>
            <person name="Xie B."/>
            <person name="Ni P."/>
            <person name="Ren Y."/>
            <person name="Zhu H."/>
            <person name="Li J."/>
            <person name="Lin K."/>
            <person name="Jin W."/>
            <person name="Fei Z."/>
            <person name="Li G."/>
            <person name="Staub J."/>
            <person name="Kilian A."/>
            <person name="van der Vossen E.A."/>
            <person name="Wu Y."/>
            <person name="Guo J."/>
            <person name="He J."/>
            <person name="Jia Z."/>
            <person name="Ren Y."/>
            <person name="Tian G."/>
            <person name="Lu Y."/>
            <person name="Ruan J."/>
            <person name="Qian W."/>
            <person name="Wang M."/>
            <person name="Huang Q."/>
            <person name="Li B."/>
            <person name="Xuan Z."/>
            <person name="Cao J."/>
            <person name="Asan"/>
            <person name="Wu Z."/>
            <person name="Zhang J."/>
            <person name="Cai Q."/>
            <person name="Bai Y."/>
            <person name="Zhao B."/>
            <person name="Han Y."/>
            <person name="Li Y."/>
            <person name="Li X."/>
            <person name="Wang S."/>
            <person name="Shi Q."/>
            <person name="Liu S."/>
            <person name="Cho W.K."/>
            <person name="Kim J.Y."/>
            <person name="Xu Y."/>
            <person name="Heller-Uszynska K."/>
            <person name="Miao H."/>
            <person name="Cheng Z."/>
            <person name="Zhang S."/>
            <person name="Wu J."/>
            <person name="Yang Y."/>
            <person name="Kang H."/>
            <person name="Li M."/>
            <person name="Liang H."/>
            <person name="Ren X."/>
            <person name="Shi Z."/>
            <person name="Wen M."/>
            <person name="Jian M."/>
            <person name="Yang H."/>
            <person name="Zhang G."/>
            <person name="Yang Z."/>
            <person name="Chen R."/>
            <person name="Liu S."/>
            <person name="Li J."/>
            <person name="Ma L."/>
            <person name="Liu H."/>
            <person name="Zhou Y."/>
            <person name="Zhao J."/>
            <person name="Fang X."/>
            <person name="Li G."/>
            <person name="Fang L."/>
            <person name="Li Y."/>
            <person name="Liu D."/>
            <person name="Zheng H."/>
            <person name="Zhang Y."/>
            <person name="Qin N."/>
            <person name="Li Z."/>
            <person name="Yang G."/>
            <person name="Yang S."/>
            <person name="Bolund L."/>
            <person name="Kristiansen K."/>
            <person name="Zheng H."/>
            <person name="Li S."/>
            <person name="Zhang X."/>
            <person name="Yang H."/>
            <person name="Wang J."/>
            <person name="Sun R."/>
            <person name="Zhang B."/>
            <person name="Jiang S."/>
            <person name="Wang J."/>
            <person name="Du Y."/>
            <person name="Li S."/>
        </authorList>
    </citation>
    <scope>NUCLEOTIDE SEQUENCE [LARGE SCALE GENOMIC DNA]</scope>
    <source>
        <strain evidence="2">cv. 9930</strain>
    </source>
</reference>
<evidence type="ECO:0000313" key="1">
    <source>
        <dbReference type="EMBL" id="KGN45851.1"/>
    </source>
</evidence>
<proteinExistence type="predicted"/>
<reference evidence="1 2" key="2">
    <citation type="journal article" date="2009" name="PLoS ONE">
        <title>An integrated genetic and cytogenetic map of the cucumber genome.</title>
        <authorList>
            <person name="Ren Y."/>
            <person name="Zhang Z."/>
            <person name="Liu J."/>
            <person name="Staub J.E."/>
            <person name="Han Y."/>
            <person name="Cheng Z."/>
            <person name="Li X."/>
            <person name="Lu J."/>
            <person name="Miao H."/>
            <person name="Kang H."/>
            <person name="Xie B."/>
            <person name="Gu X."/>
            <person name="Wang X."/>
            <person name="Du Y."/>
            <person name="Jin W."/>
            <person name="Huang S."/>
        </authorList>
    </citation>
    <scope>NUCLEOTIDE SEQUENCE [LARGE SCALE GENOMIC DNA]</scope>
    <source>
        <strain evidence="2">cv. 9930</strain>
    </source>
</reference>
<reference evidence="1 2" key="4">
    <citation type="journal article" date="2011" name="BMC Genomics">
        <title>RNA-Seq improves annotation of protein-coding genes in the cucumber genome.</title>
        <authorList>
            <person name="Li Z."/>
            <person name="Zhang Z."/>
            <person name="Yan P."/>
            <person name="Huang S."/>
            <person name="Fei Z."/>
            <person name="Lin K."/>
        </authorList>
    </citation>
    <scope>NUCLEOTIDE SEQUENCE [LARGE SCALE GENOMIC DNA]</scope>
    <source>
        <strain evidence="2">cv. 9930</strain>
    </source>
</reference>
<sequence length="85" mass="10107">MKIVANPRTCKEWRVHISNNISLHDVADVQQHILDISNNNERYMEEIHYIVPPSVRRGHVRVEEVELDEIYHNLKELHPMIQTQS</sequence>
<name>A0A0A0KDI9_CUCSA</name>
<dbReference type="Gramene" id="KGN45851">
    <property type="protein sequence ID" value="KGN45851"/>
    <property type="gene ID" value="Csa_6G014710"/>
</dbReference>
<protein>
    <submittedName>
        <fullName evidence="1">Uncharacterized protein</fullName>
    </submittedName>
</protein>
<dbReference type="AlphaFoldDB" id="A0A0A0KDI9"/>
<accession>A0A0A0KDI9</accession>
<evidence type="ECO:0000313" key="2">
    <source>
        <dbReference type="Proteomes" id="UP000029981"/>
    </source>
</evidence>
<gene>
    <name evidence="1" type="ORF">Csa_6G014710</name>
</gene>
<reference evidence="1 2" key="3">
    <citation type="journal article" date="2010" name="BMC Genomics">
        <title>Transcriptome sequencing and comparative analysis of cucumber flowers with different sex types.</title>
        <authorList>
            <person name="Guo S."/>
            <person name="Zheng Y."/>
            <person name="Joung J.G."/>
            <person name="Liu S."/>
            <person name="Zhang Z."/>
            <person name="Crasta O.R."/>
            <person name="Sobral B.W."/>
            <person name="Xu Y."/>
            <person name="Huang S."/>
            <person name="Fei Z."/>
        </authorList>
    </citation>
    <scope>NUCLEOTIDE SEQUENCE [LARGE SCALE GENOMIC DNA]</scope>
    <source>
        <strain evidence="2">cv. 9930</strain>
    </source>
</reference>
<dbReference type="Proteomes" id="UP000029981">
    <property type="component" value="Chromosome 6"/>
</dbReference>